<organism evidence="1 2">
    <name type="scientific">Kocuria oceani</name>
    <dbReference type="NCBI Taxonomy" id="988827"/>
    <lineage>
        <taxon>Bacteria</taxon>
        <taxon>Bacillati</taxon>
        <taxon>Actinomycetota</taxon>
        <taxon>Actinomycetes</taxon>
        <taxon>Micrococcales</taxon>
        <taxon>Micrococcaceae</taxon>
        <taxon>Kocuria</taxon>
    </lineage>
</organism>
<evidence type="ECO:0000313" key="1">
    <source>
        <dbReference type="EMBL" id="MFC4905565.1"/>
    </source>
</evidence>
<gene>
    <name evidence="1" type="ORF">ACFPCS_18540</name>
</gene>
<reference evidence="2" key="1">
    <citation type="journal article" date="2019" name="Int. J. Syst. Evol. Microbiol.">
        <title>The Global Catalogue of Microorganisms (GCM) 10K type strain sequencing project: providing services to taxonomists for standard genome sequencing and annotation.</title>
        <authorList>
            <consortium name="The Broad Institute Genomics Platform"/>
            <consortium name="The Broad Institute Genome Sequencing Center for Infectious Disease"/>
            <person name="Wu L."/>
            <person name="Ma J."/>
        </authorList>
    </citation>
    <scope>NUCLEOTIDE SEQUENCE [LARGE SCALE GENOMIC DNA]</scope>
    <source>
        <strain evidence="2">CGMCC 4.6946</strain>
    </source>
</reference>
<keyword evidence="1" id="KW-0238">DNA-binding</keyword>
<proteinExistence type="predicted"/>
<comment type="caution">
    <text evidence="1">The sequence shown here is derived from an EMBL/GenBank/DDBJ whole genome shotgun (WGS) entry which is preliminary data.</text>
</comment>
<dbReference type="Proteomes" id="UP001595797">
    <property type="component" value="Unassembled WGS sequence"/>
</dbReference>
<name>A0ABV9TQN9_9MICC</name>
<dbReference type="EMBL" id="JBHSIW010000028">
    <property type="protein sequence ID" value="MFC4905565.1"/>
    <property type="molecule type" value="Genomic_DNA"/>
</dbReference>
<protein>
    <submittedName>
        <fullName evidence="1">DNA-binding protein</fullName>
    </submittedName>
</protein>
<sequence length="126" mass="13414">MTARTDANARLEDARAFLESAKTIDTLNDAESYADVIATNAIHAGIAASDAFCLLTLGRHSKSENHADAVSVLKAAEGDGTTLSRLLGEKTKAGYNVKSLTRPKATKCIEWASKLLDAAEEKYAQS</sequence>
<keyword evidence="2" id="KW-1185">Reference proteome</keyword>
<dbReference type="RefSeq" id="WP_277552080.1">
    <property type="nucleotide sequence ID" value="NZ_JARAMH010000019.1"/>
</dbReference>
<accession>A0ABV9TQN9</accession>
<dbReference type="GO" id="GO:0003677">
    <property type="term" value="F:DNA binding"/>
    <property type="evidence" value="ECO:0007669"/>
    <property type="project" value="UniProtKB-KW"/>
</dbReference>
<evidence type="ECO:0000313" key="2">
    <source>
        <dbReference type="Proteomes" id="UP001595797"/>
    </source>
</evidence>